<dbReference type="STRING" id="37546.A0A1B0FHM1"/>
<dbReference type="FunFam" id="3.30.160.60:FF:002343">
    <property type="entry name" value="Zinc finger protein 33A"/>
    <property type="match status" value="1"/>
</dbReference>
<dbReference type="PANTHER" id="PTHR24379:SF127">
    <property type="entry name" value="BLOODY FINGERS-RELATED"/>
    <property type="match status" value="1"/>
</dbReference>
<dbReference type="SUPFAM" id="SSF57667">
    <property type="entry name" value="beta-beta-alpha zinc fingers"/>
    <property type="match status" value="7"/>
</dbReference>
<evidence type="ECO:0000256" key="10">
    <source>
        <dbReference type="ARBA" id="ARBA00023242"/>
    </source>
</evidence>
<feature type="domain" description="C2H2-type" evidence="13">
    <location>
        <begin position="157"/>
        <end position="184"/>
    </location>
</feature>
<keyword evidence="15" id="KW-1185">Reference proteome</keyword>
<protein>
    <recommendedName>
        <fullName evidence="13">C2H2-type domain-containing protein</fullName>
    </recommendedName>
</protein>
<dbReference type="GO" id="GO:0000981">
    <property type="term" value="F:DNA-binding transcription factor activity, RNA polymerase II-specific"/>
    <property type="evidence" value="ECO:0007669"/>
    <property type="project" value="TreeGrafter"/>
</dbReference>
<dbReference type="SMART" id="SM00355">
    <property type="entry name" value="ZnF_C2H2"/>
    <property type="match status" value="16"/>
</dbReference>
<keyword evidence="5 11" id="KW-0863">Zinc-finger</keyword>
<dbReference type="PROSITE" id="PS50157">
    <property type="entry name" value="ZINC_FINGER_C2H2_2"/>
    <property type="match status" value="11"/>
</dbReference>
<dbReference type="FunFam" id="3.30.160.60:FF:000110">
    <property type="entry name" value="Zinc finger protein-like"/>
    <property type="match status" value="1"/>
</dbReference>
<evidence type="ECO:0000256" key="3">
    <source>
        <dbReference type="ARBA" id="ARBA00022723"/>
    </source>
</evidence>
<keyword evidence="6" id="KW-0862">Zinc</keyword>
<dbReference type="Pfam" id="PF00096">
    <property type="entry name" value="zf-C2H2"/>
    <property type="match status" value="5"/>
</dbReference>
<organism evidence="14 15">
    <name type="scientific">Glossina morsitans morsitans</name>
    <name type="common">Savannah tsetse fly</name>
    <dbReference type="NCBI Taxonomy" id="37546"/>
    <lineage>
        <taxon>Eukaryota</taxon>
        <taxon>Metazoa</taxon>
        <taxon>Ecdysozoa</taxon>
        <taxon>Arthropoda</taxon>
        <taxon>Hexapoda</taxon>
        <taxon>Insecta</taxon>
        <taxon>Pterygota</taxon>
        <taxon>Neoptera</taxon>
        <taxon>Endopterygota</taxon>
        <taxon>Diptera</taxon>
        <taxon>Brachycera</taxon>
        <taxon>Muscomorpha</taxon>
        <taxon>Hippoboscoidea</taxon>
        <taxon>Glossinidae</taxon>
        <taxon>Glossina</taxon>
    </lineage>
</organism>
<feature type="domain" description="C2H2-type" evidence="13">
    <location>
        <begin position="914"/>
        <end position="937"/>
    </location>
</feature>
<reference evidence="14" key="1">
    <citation type="submission" date="2020-05" db="UniProtKB">
        <authorList>
            <consortium name="EnsemblMetazoa"/>
        </authorList>
    </citation>
    <scope>IDENTIFICATION</scope>
    <source>
        <strain evidence="14">Yale</strain>
    </source>
</reference>
<dbReference type="AlphaFoldDB" id="A0A1B0FHM1"/>
<keyword evidence="10" id="KW-0539">Nucleus</keyword>
<feature type="region of interest" description="Disordered" evidence="12">
    <location>
        <begin position="311"/>
        <end position="335"/>
    </location>
</feature>
<dbReference type="EnsemblMetazoa" id="GMOY003278-RA">
    <property type="protein sequence ID" value="GMOY003278-PA"/>
    <property type="gene ID" value="GMOY003278"/>
</dbReference>
<dbReference type="FunFam" id="3.30.160.60:FF:001156">
    <property type="entry name" value="Zinc finger protein 407"/>
    <property type="match status" value="1"/>
</dbReference>
<feature type="domain" description="C2H2-type" evidence="13">
    <location>
        <begin position="704"/>
        <end position="731"/>
    </location>
</feature>
<dbReference type="VEuPathDB" id="VectorBase:GMOY003278"/>
<evidence type="ECO:0000259" key="13">
    <source>
        <dbReference type="PROSITE" id="PS50157"/>
    </source>
</evidence>
<feature type="compositionally biased region" description="Polar residues" evidence="12">
    <location>
        <begin position="13"/>
        <end position="25"/>
    </location>
</feature>
<keyword evidence="9" id="KW-0804">Transcription</keyword>
<evidence type="ECO:0000256" key="2">
    <source>
        <dbReference type="ARBA" id="ARBA00006991"/>
    </source>
</evidence>
<proteinExistence type="inferred from homology"/>
<evidence type="ECO:0000313" key="14">
    <source>
        <dbReference type="EnsemblMetazoa" id="GMOY003278-PA"/>
    </source>
</evidence>
<evidence type="ECO:0000256" key="9">
    <source>
        <dbReference type="ARBA" id="ARBA00023163"/>
    </source>
</evidence>
<evidence type="ECO:0000256" key="1">
    <source>
        <dbReference type="ARBA" id="ARBA00004123"/>
    </source>
</evidence>
<dbReference type="GO" id="GO:0008270">
    <property type="term" value="F:zinc ion binding"/>
    <property type="evidence" value="ECO:0007669"/>
    <property type="project" value="UniProtKB-KW"/>
</dbReference>
<feature type="domain" description="C2H2-type" evidence="13">
    <location>
        <begin position="213"/>
        <end position="240"/>
    </location>
</feature>
<comment type="similarity">
    <text evidence="2">Belongs to the krueppel C2H2-type zinc-finger protein family.</text>
</comment>
<dbReference type="PROSITE" id="PS00028">
    <property type="entry name" value="ZINC_FINGER_C2H2_1"/>
    <property type="match status" value="11"/>
</dbReference>
<dbReference type="InterPro" id="IPR036236">
    <property type="entry name" value="Znf_C2H2_sf"/>
</dbReference>
<dbReference type="InterPro" id="IPR013087">
    <property type="entry name" value="Znf_C2H2_type"/>
</dbReference>
<comment type="subcellular location">
    <subcellularLocation>
        <location evidence="1">Nucleus</location>
    </subcellularLocation>
</comment>
<dbReference type="EMBL" id="CCAG010020379">
    <property type="status" value="NOT_ANNOTATED_CDS"/>
    <property type="molecule type" value="Genomic_DNA"/>
</dbReference>
<name>A0A1B0FHM1_GLOMM</name>
<evidence type="ECO:0000256" key="8">
    <source>
        <dbReference type="ARBA" id="ARBA00023125"/>
    </source>
</evidence>
<dbReference type="Proteomes" id="UP000092444">
    <property type="component" value="Unassembled WGS sequence"/>
</dbReference>
<feature type="domain" description="C2H2-type" evidence="13">
    <location>
        <begin position="857"/>
        <end position="885"/>
    </location>
</feature>
<feature type="domain" description="C2H2-type" evidence="13">
    <location>
        <begin position="128"/>
        <end position="155"/>
    </location>
</feature>
<feature type="domain" description="C2H2-type" evidence="13">
    <location>
        <begin position="185"/>
        <end position="212"/>
    </location>
</feature>
<accession>A0A1B0FHM1</accession>
<evidence type="ECO:0000256" key="7">
    <source>
        <dbReference type="ARBA" id="ARBA00023015"/>
    </source>
</evidence>
<feature type="region of interest" description="Disordered" evidence="12">
    <location>
        <begin position="393"/>
        <end position="423"/>
    </location>
</feature>
<dbReference type="PhylomeDB" id="A0A1B0FHM1"/>
<evidence type="ECO:0000313" key="15">
    <source>
        <dbReference type="Proteomes" id="UP000092444"/>
    </source>
</evidence>
<feature type="domain" description="C2H2-type" evidence="13">
    <location>
        <begin position="829"/>
        <end position="856"/>
    </location>
</feature>
<feature type="domain" description="C2H2-type" evidence="13">
    <location>
        <begin position="886"/>
        <end position="913"/>
    </location>
</feature>
<keyword evidence="3" id="KW-0479">Metal-binding</keyword>
<evidence type="ECO:0000256" key="11">
    <source>
        <dbReference type="PROSITE-ProRule" id="PRU00042"/>
    </source>
</evidence>
<dbReference type="PANTHER" id="PTHR24379">
    <property type="entry name" value="KRAB AND ZINC FINGER DOMAIN-CONTAINING"/>
    <property type="match status" value="1"/>
</dbReference>
<feature type="compositionally biased region" description="Basic and acidic residues" evidence="12">
    <location>
        <begin position="311"/>
        <end position="324"/>
    </location>
</feature>
<evidence type="ECO:0000256" key="4">
    <source>
        <dbReference type="ARBA" id="ARBA00022737"/>
    </source>
</evidence>
<feature type="compositionally biased region" description="Acidic residues" evidence="12">
    <location>
        <begin position="395"/>
        <end position="414"/>
    </location>
</feature>
<dbReference type="Gene3D" id="3.30.160.60">
    <property type="entry name" value="Classic Zinc Finger"/>
    <property type="match status" value="11"/>
</dbReference>
<evidence type="ECO:0000256" key="5">
    <source>
        <dbReference type="ARBA" id="ARBA00022771"/>
    </source>
</evidence>
<dbReference type="GO" id="GO:0000977">
    <property type="term" value="F:RNA polymerase II transcription regulatory region sequence-specific DNA binding"/>
    <property type="evidence" value="ECO:0007669"/>
    <property type="project" value="TreeGrafter"/>
</dbReference>
<evidence type="ECO:0000256" key="6">
    <source>
        <dbReference type="ARBA" id="ARBA00022833"/>
    </source>
</evidence>
<keyword evidence="4" id="KW-0677">Repeat</keyword>
<keyword evidence="8" id="KW-0238">DNA-binding</keyword>
<evidence type="ECO:0000256" key="12">
    <source>
        <dbReference type="SAM" id="MobiDB-lite"/>
    </source>
</evidence>
<sequence>MLVSGYKSEDEPGNSTLTNGPNVTGNQPMLVKLSTGDGVPKLFCPICNKALTSLNGYVKHVKKHESPGGFFCRYCEARFCTDEDLKRHRDTIHVTIACRLCKNTTFTNEGEYRIHIRDVHKGVDRELFKCDKCGAEYKTIDPYRRHISTECGTKKPYKCEQCSMTFVTKYNLKQHIEFHTGELKYCCSYCGKNFYQKGRLVEHERSHTGEKPYKCDVCGKCFSHRESLVTHSTVHTGIRLVECRCCQSRFSCYSNLIKHRRTRPDTCGLPDYDPPKNRVRKFTSRIPATLNPTSEIKVSNVNKIIKPDDQEKIASQKKENDCKPKSKIVGGSRKEGLSKKVTRKIKLSGDTENMECSDITEEEDNETDKLKKLLRSKSKKSCTLKLKCSDHDDNNDGDDLANFEPDESDVDEDNGDFKLPTPTTNKAEIKKETLEEDLSNKITLQIQPFEDFEYSTLTTDNANVKSEDEEEKNRMLECLNFFSECDYPVLDDDVPLRNYQKKKVPFKYQLAENVIDDILEETELILIKDEDGNQTTTFEEDILEVKPAISSSETHSCKVLLEDVTKYYPQLKGNNTVKLSRNAFKAGPKCKKLQKSIKSTSVTSKYKTKGIRRSSHIPLENDVNEKEQKRKTFRLSKISQKELKERLKMAKKQEKSWQCLYCIKIYYMRKPYEKHLRDDHKRSEEEIREIFKSEDTGLCNEDVFKCHICDKIYLMEKRLVDHIEKHGADGNLIHKCPCFCSLYFATREEAIKHAHEVHKDLLWCEICQKFMTGCDALKSHNARVHGQTTKEAQINSKRNFVCDKCGRKFLGRTQLTDHVRSDCGRLPIYQCQECGKCLTTAGILKTHMLLHKADRPYQCDQCGKTFKIKAQYKAHLKYRHSTEKHFKCHLCPKAYPYRESLLTHMTVHTGIKRFLCNGCGKRFTCVSNLQAHRKVQADTCGLLPLNAKATQYMGVQKGNLLMGAKPEAGLDYIETNTLVAKDVLNQDQPMAQELNNGPSDSSLPLATAPLHYAHSAPPALIMPTLIIQDSHQSWSNYN</sequence>
<keyword evidence="7" id="KW-0805">Transcription regulation</keyword>
<dbReference type="FunFam" id="3.30.160.60:FF:001843">
    <property type="entry name" value="Zinc finger 30C"/>
    <property type="match status" value="1"/>
</dbReference>
<feature type="domain" description="C2H2-type" evidence="13">
    <location>
        <begin position="800"/>
        <end position="827"/>
    </location>
</feature>
<feature type="domain" description="C2H2-type" evidence="13">
    <location>
        <begin position="70"/>
        <end position="93"/>
    </location>
</feature>
<feature type="region of interest" description="Disordered" evidence="12">
    <location>
        <begin position="1"/>
        <end position="25"/>
    </location>
</feature>
<dbReference type="FunFam" id="3.30.160.60:FF:002388">
    <property type="entry name" value="Uncharacterized protein, isoform B"/>
    <property type="match status" value="1"/>
</dbReference>
<dbReference type="GO" id="GO:0005634">
    <property type="term" value="C:nucleus"/>
    <property type="evidence" value="ECO:0007669"/>
    <property type="project" value="UniProtKB-SubCell"/>
</dbReference>